<protein>
    <submittedName>
        <fullName evidence="3">Uncharacterized protein</fullName>
    </submittedName>
</protein>
<dbReference type="Gene3D" id="3.40.50.1240">
    <property type="entry name" value="Phosphoglycerate mutase-like"/>
    <property type="match status" value="1"/>
</dbReference>
<dbReference type="InterPro" id="IPR001345">
    <property type="entry name" value="PG/BPGM_mutase_AS"/>
</dbReference>
<evidence type="ECO:0000313" key="4">
    <source>
        <dbReference type="Proteomes" id="UP000574390"/>
    </source>
</evidence>
<reference evidence="3 4" key="1">
    <citation type="submission" date="2020-04" db="EMBL/GenBank/DDBJ databases">
        <title>Perkinsus olseni comparative genomics.</title>
        <authorList>
            <person name="Bogema D.R."/>
        </authorList>
    </citation>
    <scope>NUCLEOTIDE SEQUENCE [LARGE SCALE GENOMIC DNA]</scope>
    <source>
        <strain evidence="3">ATCC PRA-205</strain>
    </source>
</reference>
<dbReference type="SUPFAM" id="SSF53254">
    <property type="entry name" value="Phosphoglycerate mutase-like"/>
    <property type="match status" value="1"/>
</dbReference>
<feature type="active site" description="Tele-phosphohistidine intermediate" evidence="1">
    <location>
        <position position="93"/>
    </location>
</feature>
<evidence type="ECO:0000256" key="2">
    <source>
        <dbReference type="PIRSR" id="PIRSR613078-2"/>
    </source>
</evidence>
<feature type="binding site" evidence="2">
    <location>
        <begin position="92"/>
        <end position="99"/>
    </location>
    <ligand>
        <name>substrate</name>
    </ligand>
</feature>
<dbReference type="EMBL" id="JABANM010029948">
    <property type="protein sequence ID" value="KAF4707112.1"/>
    <property type="molecule type" value="Genomic_DNA"/>
</dbReference>
<dbReference type="Pfam" id="PF00300">
    <property type="entry name" value="His_Phos_1"/>
    <property type="match status" value="1"/>
</dbReference>
<dbReference type="InterPro" id="IPR029033">
    <property type="entry name" value="His_PPase_superfam"/>
</dbReference>
<accession>A0A7J6QFV6</accession>
<evidence type="ECO:0000313" key="3">
    <source>
        <dbReference type="EMBL" id="KAF4707112.1"/>
    </source>
</evidence>
<dbReference type="Proteomes" id="UP000574390">
    <property type="component" value="Unassembled WGS sequence"/>
</dbReference>
<dbReference type="PROSITE" id="PS00175">
    <property type="entry name" value="PG_MUTASE"/>
    <property type="match status" value="1"/>
</dbReference>
<dbReference type="SMART" id="SM00855">
    <property type="entry name" value="PGAM"/>
    <property type="match status" value="1"/>
</dbReference>
<proteinExistence type="predicted"/>
<evidence type="ECO:0000256" key="1">
    <source>
        <dbReference type="PIRSR" id="PIRSR613078-1"/>
    </source>
</evidence>
<dbReference type="InterPro" id="IPR013078">
    <property type="entry name" value="His_Pase_superF_clade-1"/>
</dbReference>
<dbReference type="InterPro" id="IPR052765">
    <property type="entry name" value="PGM-Related"/>
</dbReference>
<feature type="binding site" evidence="2">
    <location>
        <position position="146"/>
    </location>
    <ligand>
        <name>substrate</name>
    </ligand>
</feature>
<dbReference type="CDD" id="cd07067">
    <property type="entry name" value="HP_PGM_like"/>
    <property type="match status" value="1"/>
</dbReference>
<sequence>MPIHPDSIDMQPLTLKVVASDCVDDTPVSSSDSCGFASPSVGLSPACGEDEVCSSTDEDFHSPRLPSYSHFKRKPRPNVGSGFRPRRIILVRHGESMGNIDEHTYSQIPDWKVPLTGRGRLEARVAGEQIKKLVKRAVFYVSPYRRTVETYEEIAKTIGLDKVVSVRSEPRIREQDFGNFQCPTEMLKCKQERERFGRFFYRFPHGESGADVYDRVTTFLESMKRHWSEPTRGSSRAYRPRTRSDVFAGHLRYTEDSDVVIVTHGVTLRIFLMRWFNWTVDLFEETYNPHNCDVVADYLYLLYIYIIYMLVMSCSSGHGMVAESSRHEMITECSVSGSGQLCSYNPARIGSWECFPDSDAGEDSPEEENSRATNV</sequence>
<name>A0A7J6QFV6_PEROL</name>
<dbReference type="GO" id="GO:0003824">
    <property type="term" value="F:catalytic activity"/>
    <property type="evidence" value="ECO:0007669"/>
    <property type="project" value="InterPro"/>
</dbReference>
<organism evidence="3 4">
    <name type="scientific">Perkinsus olseni</name>
    <name type="common">Perkinsus atlanticus</name>
    <dbReference type="NCBI Taxonomy" id="32597"/>
    <lineage>
        <taxon>Eukaryota</taxon>
        <taxon>Sar</taxon>
        <taxon>Alveolata</taxon>
        <taxon>Perkinsozoa</taxon>
        <taxon>Perkinsea</taxon>
        <taxon>Perkinsida</taxon>
        <taxon>Perkinsidae</taxon>
        <taxon>Perkinsus</taxon>
    </lineage>
</organism>
<dbReference type="AlphaFoldDB" id="A0A7J6QFV6"/>
<comment type="caution">
    <text evidence="3">The sequence shown here is derived from an EMBL/GenBank/DDBJ whole genome shotgun (WGS) entry which is preliminary data.</text>
</comment>
<dbReference type="PANTHER" id="PTHR46192">
    <property type="entry name" value="BROAD-RANGE ACID PHOSPHATASE DET1"/>
    <property type="match status" value="1"/>
</dbReference>
<feature type="active site" description="Proton donor/acceptor" evidence="1">
    <location>
        <position position="174"/>
    </location>
</feature>
<gene>
    <name evidence="3" type="ORF">FOZ62_009155</name>
</gene>